<gene>
    <name evidence="5" type="ORF">EDD28_3077</name>
</gene>
<evidence type="ECO:0000313" key="5">
    <source>
        <dbReference type="EMBL" id="ROR93655.1"/>
    </source>
</evidence>
<evidence type="ECO:0000256" key="2">
    <source>
        <dbReference type="ARBA" id="ARBA00022603"/>
    </source>
</evidence>
<dbReference type="SUPFAM" id="SSF53335">
    <property type="entry name" value="S-adenosyl-L-methionine-dependent methyltransferases"/>
    <property type="match status" value="1"/>
</dbReference>
<keyword evidence="2 5" id="KW-0489">Methyltransferase</keyword>
<keyword evidence="3 5" id="KW-0808">Transferase</keyword>
<organism evidence="5 6">
    <name type="scientific">Salana multivorans</name>
    <dbReference type="NCBI Taxonomy" id="120377"/>
    <lineage>
        <taxon>Bacteria</taxon>
        <taxon>Bacillati</taxon>
        <taxon>Actinomycetota</taxon>
        <taxon>Actinomycetes</taxon>
        <taxon>Micrococcales</taxon>
        <taxon>Beutenbergiaceae</taxon>
        <taxon>Salana</taxon>
    </lineage>
</organism>
<evidence type="ECO:0000256" key="1">
    <source>
        <dbReference type="ARBA" id="ARBA00008361"/>
    </source>
</evidence>
<accession>A0A3N2D1K1</accession>
<dbReference type="Proteomes" id="UP000275356">
    <property type="component" value="Unassembled WGS sequence"/>
</dbReference>
<dbReference type="OrthoDB" id="9797252at2"/>
<dbReference type="PANTHER" id="PTHR44942:SF4">
    <property type="entry name" value="METHYLTRANSFERASE TYPE 11 DOMAIN-CONTAINING PROTEIN"/>
    <property type="match status" value="1"/>
</dbReference>
<evidence type="ECO:0000259" key="4">
    <source>
        <dbReference type="Pfam" id="PF08241"/>
    </source>
</evidence>
<name>A0A3N2D1K1_9MICO</name>
<comment type="similarity">
    <text evidence="1">Belongs to the methyltransferase superfamily.</text>
</comment>
<dbReference type="EMBL" id="RKHQ01000002">
    <property type="protein sequence ID" value="ROR93655.1"/>
    <property type="molecule type" value="Genomic_DNA"/>
</dbReference>
<comment type="caution">
    <text evidence="5">The sequence shown here is derived from an EMBL/GenBank/DDBJ whole genome shotgun (WGS) entry which is preliminary data.</text>
</comment>
<feature type="domain" description="Methyltransferase type 11" evidence="4">
    <location>
        <begin position="43"/>
        <end position="131"/>
    </location>
</feature>
<dbReference type="InterPro" id="IPR051052">
    <property type="entry name" value="Diverse_substrate_MTase"/>
</dbReference>
<dbReference type="InterPro" id="IPR029063">
    <property type="entry name" value="SAM-dependent_MTases_sf"/>
</dbReference>
<dbReference type="Gene3D" id="3.40.50.150">
    <property type="entry name" value="Vaccinia Virus protein VP39"/>
    <property type="match status" value="1"/>
</dbReference>
<protein>
    <submittedName>
        <fullName evidence="5">Methyltransferase family protein</fullName>
    </submittedName>
</protein>
<sequence>MSDPLATSFGRAARTYEAGRPSYPEAAVAWLLGGPERPRPRVLDVGAGTGKLTRAVLASGAEVVAVDPDPDMLAVLREQVPGVPTMVGTAEALPVPDGCVDVVVLGQAWHWVEPVAGCREVARVLRPGGHLGLVWNTRDESVPWVARLTRIMRGSNAEAMLAAGDPPLAAPFSADRLERATWTWSREVTRADLLAMARSRSYVITAEPRELERIERELADLLDEVGATGDAAVALPYVTSAFRAAA</sequence>
<dbReference type="InterPro" id="IPR013216">
    <property type="entry name" value="Methyltransf_11"/>
</dbReference>
<keyword evidence="6" id="KW-1185">Reference proteome</keyword>
<reference evidence="5 6" key="1">
    <citation type="submission" date="2018-11" db="EMBL/GenBank/DDBJ databases">
        <title>Sequencing the genomes of 1000 actinobacteria strains.</title>
        <authorList>
            <person name="Klenk H.-P."/>
        </authorList>
    </citation>
    <scope>NUCLEOTIDE SEQUENCE [LARGE SCALE GENOMIC DNA]</scope>
    <source>
        <strain evidence="5 6">DSM 13521</strain>
    </source>
</reference>
<dbReference type="Pfam" id="PF08241">
    <property type="entry name" value="Methyltransf_11"/>
    <property type="match status" value="1"/>
</dbReference>
<dbReference type="RefSeq" id="WP_123740583.1">
    <property type="nucleotide sequence ID" value="NZ_RKHQ01000002.1"/>
</dbReference>
<evidence type="ECO:0000256" key="3">
    <source>
        <dbReference type="ARBA" id="ARBA00022679"/>
    </source>
</evidence>
<dbReference type="PANTHER" id="PTHR44942">
    <property type="entry name" value="METHYLTRANSF_11 DOMAIN-CONTAINING PROTEIN"/>
    <property type="match status" value="1"/>
</dbReference>
<evidence type="ECO:0000313" key="6">
    <source>
        <dbReference type="Proteomes" id="UP000275356"/>
    </source>
</evidence>
<dbReference type="GO" id="GO:0008757">
    <property type="term" value="F:S-adenosylmethionine-dependent methyltransferase activity"/>
    <property type="evidence" value="ECO:0007669"/>
    <property type="project" value="InterPro"/>
</dbReference>
<dbReference type="AlphaFoldDB" id="A0A3N2D1K1"/>
<dbReference type="GO" id="GO:0032259">
    <property type="term" value="P:methylation"/>
    <property type="evidence" value="ECO:0007669"/>
    <property type="project" value="UniProtKB-KW"/>
</dbReference>
<proteinExistence type="inferred from homology"/>
<dbReference type="CDD" id="cd02440">
    <property type="entry name" value="AdoMet_MTases"/>
    <property type="match status" value="1"/>
</dbReference>